<feature type="domain" description="CinA C-terminal" evidence="1">
    <location>
        <begin position="10"/>
        <end position="157"/>
    </location>
</feature>
<evidence type="ECO:0000259" key="1">
    <source>
        <dbReference type="Pfam" id="PF02464"/>
    </source>
</evidence>
<gene>
    <name evidence="2" type="ORF">METZ01_LOCUS259415</name>
</gene>
<protein>
    <recommendedName>
        <fullName evidence="1">CinA C-terminal domain-containing protein</fullName>
    </recommendedName>
</protein>
<dbReference type="NCBIfam" id="TIGR00199">
    <property type="entry name" value="PncC_domain"/>
    <property type="match status" value="1"/>
</dbReference>
<dbReference type="InterPro" id="IPR008136">
    <property type="entry name" value="CinA_C"/>
</dbReference>
<dbReference type="Gene3D" id="3.90.950.20">
    <property type="entry name" value="CinA-like"/>
    <property type="match status" value="1"/>
</dbReference>
<organism evidence="2">
    <name type="scientific">marine metagenome</name>
    <dbReference type="NCBI Taxonomy" id="408172"/>
    <lineage>
        <taxon>unclassified sequences</taxon>
        <taxon>metagenomes</taxon>
        <taxon>ecological metagenomes</taxon>
    </lineage>
</organism>
<dbReference type="SUPFAM" id="SSF142433">
    <property type="entry name" value="CinA-like"/>
    <property type="match status" value="1"/>
</dbReference>
<sequence>MTRLVEIGSRASAALKAAGQTVAVAESSAGGVISASLLAVPGASAYFKGGGVVYTGDSKKTLMAIADEALAEARAATETHALHLARSARQRLGADWGIGETGAAGPTGNRYGDAPGHTCIGVSGPVEMAITLETGNQERAANMEAFATAALDLLARCIDRSEKLL</sequence>
<dbReference type="Pfam" id="PF02464">
    <property type="entry name" value="CinA"/>
    <property type="match status" value="1"/>
</dbReference>
<name>A0A382J6V8_9ZZZZ</name>
<dbReference type="EMBL" id="UINC01071565">
    <property type="protein sequence ID" value="SVC06561.1"/>
    <property type="molecule type" value="Genomic_DNA"/>
</dbReference>
<accession>A0A382J6V8</accession>
<reference evidence="2" key="1">
    <citation type="submission" date="2018-05" db="EMBL/GenBank/DDBJ databases">
        <authorList>
            <person name="Lanie J.A."/>
            <person name="Ng W.-L."/>
            <person name="Kazmierczak K.M."/>
            <person name="Andrzejewski T.M."/>
            <person name="Davidsen T.M."/>
            <person name="Wayne K.J."/>
            <person name="Tettelin H."/>
            <person name="Glass J.I."/>
            <person name="Rusch D."/>
            <person name="Podicherti R."/>
            <person name="Tsui H.-C.T."/>
            <person name="Winkler M.E."/>
        </authorList>
    </citation>
    <scope>NUCLEOTIDE SEQUENCE</scope>
</reference>
<dbReference type="AlphaFoldDB" id="A0A382J6V8"/>
<dbReference type="InterPro" id="IPR036653">
    <property type="entry name" value="CinA-like_C"/>
</dbReference>
<proteinExistence type="predicted"/>
<evidence type="ECO:0000313" key="2">
    <source>
        <dbReference type="EMBL" id="SVC06561.1"/>
    </source>
</evidence>